<feature type="binding site" description="axial binding residue" evidence="13">
    <location>
        <position position="378"/>
    </location>
    <ligand>
        <name>heme</name>
        <dbReference type="ChEBI" id="CHEBI:30413"/>
    </ligand>
    <ligandPart>
        <name>Fe</name>
        <dbReference type="ChEBI" id="CHEBI:18248"/>
    </ligandPart>
</feature>
<dbReference type="SUPFAM" id="SSF48264">
    <property type="entry name" value="Cytochrome P450"/>
    <property type="match status" value="1"/>
</dbReference>
<dbReference type="PRINTS" id="PR00463">
    <property type="entry name" value="EP450I"/>
</dbReference>
<dbReference type="GO" id="GO:0020037">
    <property type="term" value="F:heme binding"/>
    <property type="evidence" value="ECO:0007669"/>
    <property type="project" value="InterPro"/>
</dbReference>
<dbReference type="PRINTS" id="PR00385">
    <property type="entry name" value="P450"/>
</dbReference>
<keyword evidence="9 14" id="KW-0560">Oxidoreductase</keyword>
<dbReference type="GO" id="GO:0005789">
    <property type="term" value="C:endoplasmic reticulum membrane"/>
    <property type="evidence" value="ECO:0007669"/>
    <property type="project" value="UniProtKB-SubCell"/>
</dbReference>
<evidence type="ECO:0000256" key="14">
    <source>
        <dbReference type="RuleBase" id="RU000461"/>
    </source>
</evidence>
<accession>A0A7M5VDG6</accession>
<evidence type="ECO:0000313" key="15">
    <source>
        <dbReference type="EnsemblMetazoa" id="CLYHEMP007846.1"/>
    </source>
</evidence>
<dbReference type="InterPro" id="IPR036396">
    <property type="entry name" value="Cyt_P450_sf"/>
</dbReference>
<evidence type="ECO:0000256" key="2">
    <source>
        <dbReference type="ARBA" id="ARBA00004174"/>
    </source>
</evidence>
<comment type="subcellular location">
    <subcellularLocation>
        <location evidence="3">Endoplasmic reticulum membrane</location>
        <topology evidence="3">Peripheral membrane protein</topology>
    </subcellularLocation>
    <subcellularLocation>
        <location evidence="2">Microsome membrane</location>
        <topology evidence="2">Peripheral membrane protein</topology>
    </subcellularLocation>
</comment>
<evidence type="ECO:0000256" key="4">
    <source>
        <dbReference type="ARBA" id="ARBA00010617"/>
    </source>
</evidence>
<dbReference type="GO" id="GO:0004508">
    <property type="term" value="F:steroid 17-alpha-monooxygenase activity"/>
    <property type="evidence" value="ECO:0007669"/>
    <property type="project" value="TreeGrafter"/>
</dbReference>
<evidence type="ECO:0000256" key="8">
    <source>
        <dbReference type="ARBA" id="ARBA00022848"/>
    </source>
</evidence>
<evidence type="ECO:0000256" key="6">
    <source>
        <dbReference type="ARBA" id="ARBA00022723"/>
    </source>
</evidence>
<evidence type="ECO:0000256" key="7">
    <source>
        <dbReference type="ARBA" id="ARBA00022824"/>
    </source>
</evidence>
<keyword evidence="8" id="KW-0492">Microsome</keyword>
<dbReference type="GO" id="GO:0042446">
    <property type="term" value="P:hormone biosynthetic process"/>
    <property type="evidence" value="ECO:0007669"/>
    <property type="project" value="TreeGrafter"/>
</dbReference>
<evidence type="ECO:0000256" key="3">
    <source>
        <dbReference type="ARBA" id="ARBA00004406"/>
    </source>
</evidence>
<dbReference type="GO" id="GO:0005506">
    <property type="term" value="F:iron ion binding"/>
    <property type="evidence" value="ECO:0007669"/>
    <property type="project" value="InterPro"/>
</dbReference>
<protein>
    <submittedName>
        <fullName evidence="15">Uncharacterized protein</fullName>
    </submittedName>
</protein>
<keyword evidence="10 13" id="KW-0408">Iron</keyword>
<keyword evidence="5 13" id="KW-0349">Heme</keyword>
<evidence type="ECO:0000256" key="5">
    <source>
        <dbReference type="ARBA" id="ARBA00022617"/>
    </source>
</evidence>
<proteinExistence type="inferred from homology"/>
<reference evidence="15" key="1">
    <citation type="submission" date="2021-01" db="UniProtKB">
        <authorList>
            <consortium name="EnsemblMetazoa"/>
        </authorList>
    </citation>
    <scope>IDENTIFICATION</scope>
</reference>
<evidence type="ECO:0000256" key="11">
    <source>
        <dbReference type="ARBA" id="ARBA00023033"/>
    </source>
</evidence>
<organism evidence="15 16">
    <name type="scientific">Clytia hemisphaerica</name>
    <dbReference type="NCBI Taxonomy" id="252671"/>
    <lineage>
        <taxon>Eukaryota</taxon>
        <taxon>Metazoa</taxon>
        <taxon>Cnidaria</taxon>
        <taxon>Hydrozoa</taxon>
        <taxon>Hydroidolina</taxon>
        <taxon>Leptothecata</taxon>
        <taxon>Obeliida</taxon>
        <taxon>Clytiidae</taxon>
        <taxon>Clytia</taxon>
    </lineage>
</organism>
<evidence type="ECO:0000256" key="9">
    <source>
        <dbReference type="ARBA" id="ARBA00023002"/>
    </source>
</evidence>
<evidence type="ECO:0000256" key="1">
    <source>
        <dbReference type="ARBA" id="ARBA00001971"/>
    </source>
</evidence>
<dbReference type="GO" id="GO:0042448">
    <property type="term" value="P:progesterone metabolic process"/>
    <property type="evidence" value="ECO:0007669"/>
    <property type="project" value="TreeGrafter"/>
</dbReference>
<keyword evidence="11 14" id="KW-0503">Monooxygenase</keyword>
<sequence>FFYLLGMNRVVILNSYEGIKEALMTRGTDFAGRPTDSIPAKIASRNFTSLGHGDYSKSWAFLRKLSYKGLHVYGTGMKKIEDIITEEVDKMCSILSQENGQPTLITSFIGNSLVNTICHLCFNKTYHADDPEFKHIMSFSKLIDVGLSPGQAIVIFPWLRFFPDTEKFKNLKLGTKQRDDFTNKMFNEHIESFNPENIRDLTDNLLHLSLDKEMWKDAGFEEVTQSQLESVVNSIFFAGTLTQLATFQWFVVFIVQNPAYQTKMYQEIVNKFGQKHQITAEDKENLPYSEAVLKETNRLGSIAPLAIPHKTTVDTSIGGHPISKGTKILLNLYSMHHDPAHWDEPEKFKPERWLNADGSLKKEKPSHYFPFGAGTRVCLGDRMAKIQIFLIVTRLLVNFEVSLAPGEPMPDLKAGIMGLTYSPASKFKIVLTPRDGKKVN</sequence>
<keyword evidence="7" id="KW-0256">Endoplasmic reticulum</keyword>
<dbReference type="PANTHER" id="PTHR24289">
    <property type="entry name" value="STEROID 17-ALPHA-HYDROXYLASE/17,20 LYASE"/>
    <property type="match status" value="1"/>
</dbReference>
<dbReference type="InterPro" id="IPR002401">
    <property type="entry name" value="Cyt_P450_E_grp-I"/>
</dbReference>
<comment type="similarity">
    <text evidence="4 14">Belongs to the cytochrome P450 family.</text>
</comment>
<dbReference type="InterPro" id="IPR017972">
    <property type="entry name" value="Cyt_P450_CS"/>
</dbReference>
<dbReference type="InterPro" id="IPR001128">
    <property type="entry name" value="Cyt_P450"/>
</dbReference>
<evidence type="ECO:0000256" key="13">
    <source>
        <dbReference type="PIRSR" id="PIRSR602401-1"/>
    </source>
</evidence>
<keyword evidence="6 13" id="KW-0479">Metal-binding</keyword>
<dbReference type="FunFam" id="1.10.630.10:FF:000238">
    <property type="entry name" value="Cytochrome P450 2A6"/>
    <property type="match status" value="1"/>
</dbReference>
<dbReference type="OrthoDB" id="1418422at2759"/>
<dbReference type="Pfam" id="PF00067">
    <property type="entry name" value="p450"/>
    <property type="match status" value="1"/>
</dbReference>
<keyword evidence="12" id="KW-0472">Membrane</keyword>
<dbReference type="Proteomes" id="UP000594262">
    <property type="component" value="Unplaced"/>
</dbReference>
<dbReference type="EnsemblMetazoa" id="CLYHEMT007846.1">
    <property type="protein sequence ID" value="CLYHEMP007846.1"/>
    <property type="gene ID" value="CLYHEMG007846"/>
</dbReference>
<dbReference type="PANTHER" id="PTHR24289:SF1">
    <property type="entry name" value="STEROID 17-ALPHA-HYDROXYLASE_17,20 LYASE"/>
    <property type="match status" value="1"/>
</dbReference>
<dbReference type="Gene3D" id="1.10.630.10">
    <property type="entry name" value="Cytochrome P450"/>
    <property type="match status" value="1"/>
</dbReference>
<name>A0A7M5VDG6_9CNID</name>
<keyword evidence="16" id="KW-1185">Reference proteome</keyword>
<evidence type="ECO:0000256" key="12">
    <source>
        <dbReference type="ARBA" id="ARBA00023136"/>
    </source>
</evidence>
<dbReference type="AlphaFoldDB" id="A0A7M5VDG6"/>
<evidence type="ECO:0000313" key="16">
    <source>
        <dbReference type="Proteomes" id="UP000594262"/>
    </source>
</evidence>
<dbReference type="PROSITE" id="PS00086">
    <property type="entry name" value="CYTOCHROME_P450"/>
    <property type="match status" value="1"/>
</dbReference>
<evidence type="ECO:0000256" key="10">
    <source>
        <dbReference type="ARBA" id="ARBA00023004"/>
    </source>
</evidence>
<comment type="cofactor">
    <cofactor evidence="1 13">
        <name>heme</name>
        <dbReference type="ChEBI" id="CHEBI:30413"/>
    </cofactor>
</comment>